<evidence type="ECO:0000313" key="3">
    <source>
        <dbReference type="Proteomes" id="UP000799764"/>
    </source>
</evidence>
<reference evidence="2" key="1">
    <citation type="journal article" date="2020" name="Stud. Mycol.">
        <title>101 Dothideomycetes genomes: a test case for predicting lifestyles and emergence of pathogens.</title>
        <authorList>
            <person name="Haridas S."/>
            <person name="Albert R."/>
            <person name="Binder M."/>
            <person name="Bloem J."/>
            <person name="Labutti K."/>
            <person name="Salamov A."/>
            <person name="Andreopoulos B."/>
            <person name="Baker S."/>
            <person name="Barry K."/>
            <person name="Bills G."/>
            <person name="Bluhm B."/>
            <person name="Cannon C."/>
            <person name="Castanera R."/>
            <person name="Culley D."/>
            <person name="Daum C."/>
            <person name="Ezra D."/>
            <person name="Gonzalez J."/>
            <person name="Henrissat B."/>
            <person name="Kuo A."/>
            <person name="Liang C."/>
            <person name="Lipzen A."/>
            <person name="Lutzoni F."/>
            <person name="Magnuson J."/>
            <person name="Mondo S."/>
            <person name="Nolan M."/>
            <person name="Ohm R."/>
            <person name="Pangilinan J."/>
            <person name="Park H.-J."/>
            <person name="Ramirez L."/>
            <person name="Alfaro M."/>
            <person name="Sun H."/>
            <person name="Tritt A."/>
            <person name="Yoshinaga Y."/>
            <person name="Zwiers L.-H."/>
            <person name="Turgeon B."/>
            <person name="Goodwin S."/>
            <person name="Spatafora J."/>
            <person name="Crous P."/>
            <person name="Grigoriev I."/>
        </authorList>
    </citation>
    <scope>NUCLEOTIDE SEQUENCE</scope>
    <source>
        <strain evidence="2">CBS 690.94</strain>
    </source>
</reference>
<keyword evidence="3" id="KW-1185">Reference proteome</keyword>
<protein>
    <submittedName>
        <fullName evidence="2">Uncharacterized protein</fullName>
    </submittedName>
</protein>
<comment type="caution">
    <text evidence="2">The sequence shown here is derived from an EMBL/GenBank/DDBJ whole genome shotgun (WGS) entry which is preliminary data.</text>
</comment>
<sequence>MAVERSSAPFQARKAPPPLLSPTSQADSLVITAAGSAAARTSSTLVFLNKQVVLKHCCNRWHEITGRHEGQTVGVGWTGRLGVGRMHGAKSDCSTTAPTSHQGLRLAPPVHPSVAKQPEMVTTQPSTNTALRRDVLLAEEHQLTDGLTFAYVLVVSHISIVARREAADRTSSCRMQGILSPAVAHSTARQQRHSIEGRTKGAHCLDRIPRSVTKARQYSPNKNGPETHRVDQPRCQAYRTVSRQRDDLAQVKWSQFQRLCS</sequence>
<dbReference type="Proteomes" id="UP000799764">
    <property type="component" value="Unassembled WGS sequence"/>
</dbReference>
<accession>A0A9P4PQ34</accession>
<evidence type="ECO:0000256" key="1">
    <source>
        <dbReference type="SAM" id="MobiDB-lite"/>
    </source>
</evidence>
<feature type="region of interest" description="Disordered" evidence="1">
    <location>
        <begin position="209"/>
        <end position="233"/>
    </location>
</feature>
<dbReference type="OrthoDB" id="10655516at2759"/>
<dbReference type="AlphaFoldDB" id="A0A9P4PQ34"/>
<gene>
    <name evidence="2" type="ORF">P171DRAFT_482990</name>
</gene>
<proteinExistence type="predicted"/>
<name>A0A9P4PQ34_9PLEO</name>
<feature type="compositionally biased region" description="Polar residues" evidence="1">
    <location>
        <begin position="92"/>
        <end position="102"/>
    </location>
</feature>
<dbReference type="EMBL" id="MU001497">
    <property type="protein sequence ID" value="KAF2446924.1"/>
    <property type="molecule type" value="Genomic_DNA"/>
</dbReference>
<feature type="region of interest" description="Disordered" evidence="1">
    <location>
        <begin position="1"/>
        <end position="22"/>
    </location>
</feature>
<organism evidence="2 3">
    <name type="scientific">Karstenula rhodostoma CBS 690.94</name>
    <dbReference type="NCBI Taxonomy" id="1392251"/>
    <lineage>
        <taxon>Eukaryota</taxon>
        <taxon>Fungi</taxon>
        <taxon>Dikarya</taxon>
        <taxon>Ascomycota</taxon>
        <taxon>Pezizomycotina</taxon>
        <taxon>Dothideomycetes</taxon>
        <taxon>Pleosporomycetidae</taxon>
        <taxon>Pleosporales</taxon>
        <taxon>Massarineae</taxon>
        <taxon>Didymosphaeriaceae</taxon>
        <taxon>Karstenula</taxon>
    </lineage>
</organism>
<feature type="compositionally biased region" description="Polar residues" evidence="1">
    <location>
        <begin position="214"/>
        <end position="224"/>
    </location>
</feature>
<feature type="region of interest" description="Disordered" evidence="1">
    <location>
        <begin position="88"/>
        <end position="108"/>
    </location>
</feature>
<evidence type="ECO:0000313" key="2">
    <source>
        <dbReference type="EMBL" id="KAF2446924.1"/>
    </source>
</evidence>